<protein>
    <recommendedName>
        <fullName evidence="17">ABC transporter B family member 11</fullName>
    </recommendedName>
</protein>
<dbReference type="GO" id="GO:0090374">
    <property type="term" value="P:oligopeptide export from mitochondrion"/>
    <property type="evidence" value="ECO:0007669"/>
    <property type="project" value="TreeGrafter"/>
</dbReference>
<dbReference type="PANTHER" id="PTHR43394">
    <property type="entry name" value="ATP-DEPENDENT PERMEASE MDL1, MITOCHONDRIAL"/>
    <property type="match status" value="1"/>
</dbReference>
<dbReference type="EnsemblPlants" id="AET3Gv20258800.1">
    <property type="protein sequence ID" value="AET3Gv20258800.1"/>
    <property type="gene ID" value="AET3Gv20258800"/>
</dbReference>
<feature type="transmembrane region" description="Helical" evidence="12">
    <location>
        <begin position="575"/>
        <end position="594"/>
    </location>
</feature>
<dbReference type="InterPro" id="IPR003593">
    <property type="entry name" value="AAA+_ATPase"/>
</dbReference>
<dbReference type="FunFam" id="3.40.50.300:FF:000066">
    <property type="entry name" value="ABC transporter B family member 1"/>
    <property type="match status" value="2"/>
</dbReference>
<evidence type="ECO:0000256" key="5">
    <source>
        <dbReference type="ARBA" id="ARBA00022737"/>
    </source>
</evidence>
<keyword evidence="4 12" id="KW-0812">Transmembrane</keyword>
<keyword evidence="5" id="KW-0677">Repeat</keyword>
<dbReference type="SUPFAM" id="SSF52540">
    <property type="entry name" value="P-loop containing nucleoside triphosphate hydrolases"/>
    <property type="match status" value="2"/>
</dbReference>
<dbReference type="Gene3D" id="1.20.1560.10">
    <property type="entry name" value="ABC transporter type 1, transmembrane domain"/>
    <property type="match status" value="3"/>
</dbReference>
<dbReference type="GO" id="GO:0015421">
    <property type="term" value="F:ABC-type oligopeptide transporter activity"/>
    <property type="evidence" value="ECO:0007669"/>
    <property type="project" value="TreeGrafter"/>
</dbReference>
<dbReference type="Pfam" id="PF00664">
    <property type="entry name" value="ABC_membrane"/>
    <property type="match status" value="2"/>
</dbReference>
<feature type="domain" description="ABC transmembrane type-1" evidence="14">
    <location>
        <begin position="7"/>
        <end position="71"/>
    </location>
</feature>
<dbReference type="InterPro" id="IPR027417">
    <property type="entry name" value="P-loop_NTPase"/>
</dbReference>
<reference evidence="15" key="5">
    <citation type="journal article" date="2021" name="G3 (Bethesda)">
        <title>Aegilops tauschii genome assembly Aet v5.0 features greater sequence contiguity and improved annotation.</title>
        <authorList>
            <person name="Wang L."/>
            <person name="Zhu T."/>
            <person name="Rodriguez J.C."/>
            <person name="Deal K.R."/>
            <person name="Dubcovsky J."/>
            <person name="McGuire P.E."/>
            <person name="Lux T."/>
            <person name="Spannagl M."/>
            <person name="Mayer K.F.X."/>
            <person name="Baldrich P."/>
            <person name="Meyers B.C."/>
            <person name="Huo N."/>
            <person name="Gu Y.Q."/>
            <person name="Zhou H."/>
            <person name="Devos K.M."/>
            <person name="Bennetzen J.L."/>
            <person name="Unver T."/>
            <person name="Budak H."/>
            <person name="Gulick P.J."/>
            <person name="Galiba G."/>
            <person name="Kalapos B."/>
            <person name="Nelson D.R."/>
            <person name="Li P."/>
            <person name="You F.M."/>
            <person name="Luo M.C."/>
            <person name="Dvorak J."/>
        </authorList>
    </citation>
    <scope>NUCLEOTIDE SEQUENCE [LARGE SCALE GENOMIC DNA]</scope>
    <source>
        <strain evidence="15">cv. AL8/78</strain>
    </source>
</reference>
<keyword evidence="16" id="KW-1185">Reference proteome</keyword>
<feature type="transmembrane region" description="Helical" evidence="12">
    <location>
        <begin position="756"/>
        <end position="776"/>
    </location>
</feature>
<dbReference type="InterPro" id="IPR003439">
    <property type="entry name" value="ABC_transporter-like_ATP-bd"/>
</dbReference>
<dbReference type="InterPro" id="IPR039421">
    <property type="entry name" value="Type_1_exporter"/>
</dbReference>
<feature type="transmembrane region" description="Helical" evidence="12">
    <location>
        <begin position="672"/>
        <end position="691"/>
    </location>
</feature>
<feature type="transmembrane region" description="Helical" evidence="12">
    <location>
        <begin position="101"/>
        <end position="127"/>
    </location>
</feature>
<dbReference type="Gene3D" id="3.40.50.300">
    <property type="entry name" value="P-loop containing nucleotide triphosphate hydrolases"/>
    <property type="match status" value="2"/>
</dbReference>
<dbReference type="Gramene" id="AET3Gv20258800.1">
    <property type="protein sequence ID" value="AET3Gv20258800.1"/>
    <property type="gene ID" value="AET3Gv20258800"/>
</dbReference>
<organism evidence="15 16">
    <name type="scientific">Aegilops tauschii subsp. strangulata</name>
    <name type="common">Goatgrass</name>
    <dbReference type="NCBI Taxonomy" id="200361"/>
    <lineage>
        <taxon>Eukaryota</taxon>
        <taxon>Viridiplantae</taxon>
        <taxon>Streptophyta</taxon>
        <taxon>Embryophyta</taxon>
        <taxon>Tracheophyta</taxon>
        <taxon>Spermatophyta</taxon>
        <taxon>Magnoliopsida</taxon>
        <taxon>Liliopsida</taxon>
        <taxon>Poales</taxon>
        <taxon>Poaceae</taxon>
        <taxon>BOP clade</taxon>
        <taxon>Pooideae</taxon>
        <taxon>Triticodae</taxon>
        <taxon>Triticeae</taxon>
        <taxon>Triticinae</taxon>
        <taxon>Aegilops</taxon>
    </lineage>
</organism>
<feature type="transmembrane region" description="Helical" evidence="12">
    <location>
        <begin position="139"/>
        <end position="165"/>
    </location>
</feature>
<keyword evidence="3" id="KW-0813">Transport</keyword>
<evidence type="ECO:0000256" key="8">
    <source>
        <dbReference type="ARBA" id="ARBA00022989"/>
    </source>
</evidence>
<reference evidence="15" key="4">
    <citation type="submission" date="2019-03" db="UniProtKB">
        <authorList>
            <consortium name="EnsemblPlants"/>
        </authorList>
    </citation>
    <scope>IDENTIFICATION</scope>
</reference>
<dbReference type="AlphaFoldDB" id="A0A453E8P8"/>
<dbReference type="GO" id="GO:0005743">
    <property type="term" value="C:mitochondrial inner membrane"/>
    <property type="evidence" value="ECO:0007669"/>
    <property type="project" value="TreeGrafter"/>
</dbReference>
<feature type="domain" description="ABC transporter" evidence="13">
    <location>
        <begin position="201"/>
        <end position="437"/>
    </location>
</feature>
<reference evidence="15" key="3">
    <citation type="journal article" date="2017" name="Nature">
        <title>Genome sequence of the progenitor of the wheat D genome Aegilops tauschii.</title>
        <authorList>
            <person name="Luo M.C."/>
            <person name="Gu Y.Q."/>
            <person name="Puiu D."/>
            <person name="Wang H."/>
            <person name="Twardziok S.O."/>
            <person name="Deal K.R."/>
            <person name="Huo N."/>
            <person name="Zhu T."/>
            <person name="Wang L."/>
            <person name="Wang Y."/>
            <person name="McGuire P.E."/>
            <person name="Liu S."/>
            <person name="Long H."/>
            <person name="Ramasamy R.K."/>
            <person name="Rodriguez J.C."/>
            <person name="Van S.L."/>
            <person name="Yuan L."/>
            <person name="Wang Z."/>
            <person name="Xia Z."/>
            <person name="Xiao L."/>
            <person name="Anderson O.D."/>
            <person name="Ouyang S."/>
            <person name="Liang Y."/>
            <person name="Zimin A.V."/>
            <person name="Pertea G."/>
            <person name="Qi P."/>
            <person name="Bennetzen J.L."/>
            <person name="Dai X."/>
            <person name="Dawson M.W."/>
            <person name="Muller H.G."/>
            <person name="Kugler K."/>
            <person name="Rivarola-Duarte L."/>
            <person name="Spannagl M."/>
            <person name="Mayer K.F.X."/>
            <person name="Lu F.H."/>
            <person name="Bevan M.W."/>
            <person name="Leroy P."/>
            <person name="Li P."/>
            <person name="You F.M."/>
            <person name="Sun Q."/>
            <person name="Liu Z."/>
            <person name="Lyons E."/>
            <person name="Wicker T."/>
            <person name="Salzberg S.L."/>
            <person name="Devos K.M."/>
            <person name="Dvorak J."/>
        </authorList>
    </citation>
    <scope>NUCLEOTIDE SEQUENCE [LARGE SCALE GENOMIC DNA]</scope>
    <source>
        <strain evidence="15">cv. AL8/78</strain>
    </source>
</reference>
<feature type="compositionally biased region" description="Polar residues" evidence="11">
    <location>
        <begin position="481"/>
        <end position="497"/>
    </location>
</feature>
<feature type="transmembrane region" description="Helical" evidence="12">
    <location>
        <begin position="645"/>
        <end position="666"/>
    </location>
</feature>
<dbReference type="GO" id="GO:0016887">
    <property type="term" value="F:ATP hydrolysis activity"/>
    <property type="evidence" value="ECO:0007669"/>
    <property type="project" value="InterPro"/>
</dbReference>
<dbReference type="PROSITE" id="PS50929">
    <property type="entry name" value="ABC_TM1F"/>
    <property type="match status" value="3"/>
</dbReference>
<evidence type="ECO:0000256" key="3">
    <source>
        <dbReference type="ARBA" id="ARBA00022448"/>
    </source>
</evidence>
<evidence type="ECO:0000256" key="6">
    <source>
        <dbReference type="ARBA" id="ARBA00022741"/>
    </source>
</evidence>
<name>A0A453E8P8_AEGTS</name>
<evidence type="ECO:0000313" key="16">
    <source>
        <dbReference type="Proteomes" id="UP000015105"/>
    </source>
</evidence>
<dbReference type="PROSITE" id="PS00211">
    <property type="entry name" value="ABC_TRANSPORTER_1"/>
    <property type="match status" value="2"/>
</dbReference>
<evidence type="ECO:0000256" key="1">
    <source>
        <dbReference type="ARBA" id="ARBA00004651"/>
    </source>
</evidence>
<evidence type="ECO:0000256" key="11">
    <source>
        <dbReference type="SAM" id="MobiDB-lite"/>
    </source>
</evidence>
<proteinExistence type="inferred from homology"/>
<dbReference type="GO" id="GO:0010328">
    <property type="term" value="F:auxin influx transmembrane transporter activity"/>
    <property type="evidence" value="ECO:0007669"/>
    <property type="project" value="UniProtKB-ARBA"/>
</dbReference>
<keyword evidence="10" id="KW-0325">Glycoprotein</keyword>
<evidence type="ECO:0000256" key="2">
    <source>
        <dbReference type="ARBA" id="ARBA00007577"/>
    </source>
</evidence>
<dbReference type="GO" id="GO:0010329">
    <property type="term" value="F:auxin efflux transmembrane transporter activity"/>
    <property type="evidence" value="ECO:0007669"/>
    <property type="project" value="UniProtKB-ARBA"/>
</dbReference>
<feature type="compositionally biased region" description="Polar residues" evidence="11">
    <location>
        <begin position="455"/>
        <end position="473"/>
    </location>
</feature>
<comment type="subcellular location">
    <subcellularLocation>
        <location evidence="1">Cell membrane</location>
        <topology evidence="1">Multi-pass membrane protein</topology>
    </subcellularLocation>
</comment>
<dbReference type="InterPro" id="IPR017871">
    <property type="entry name" value="ABC_transporter-like_CS"/>
</dbReference>
<feature type="domain" description="ABC transmembrane type-1" evidence="14">
    <location>
        <begin position="73"/>
        <end position="166"/>
    </location>
</feature>
<dbReference type="Proteomes" id="UP000015105">
    <property type="component" value="Chromosome 3D"/>
</dbReference>
<dbReference type="PANTHER" id="PTHR43394:SF18">
    <property type="entry name" value="ABC TRANSPORTER B FAMILY MEMBER 11-LIKE"/>
    <property type="match status" value="1"/>
</dbReference>
<evidence type="ECO:0000259" key="13">
    <source>
        <dbReference type="PROSITE" id="PS50893"/>
    </source>
</evidence>
<reference evidence="16" key="1">
    <citation type="journal article" date="2014" name="Science">
        <title>Ancient hybridizations among the ancestral genomes of bread wheat.</title>
        <authorList>
            <consortium name="International Wheat Genome Sequencing Consortium,"/>
            <person name="Marcussen T."/>
            <person name="Sandve S.R."/>
            <person name="Heier L."/>
            <person name="Spannagl M."/>
            <person name="Pfeifer M."/>
            <person name="Jakobsen K.S."/>
            <person name="Wulff B.B."/>
            <person name="Steuernagel B."/>
            <person name="Mayer K.F."/>
            <person name="Olsen O.A."/>
        </authorList>
    </citation>
    <scope>NUCLEOTIDE SEQUENCE [LARGE SCALE GENOMIC DNA]</scope>
    <source>
        <strain evidence="16">cv. AL8/78</strain>
    </source>
</reference>
<dbReference type="SUPFAM" id="SSF90123">
    <property type="entry name" value="ABC transporter transmembrane region"/>
    <property type="match status" value="2"/>
</dbReference>
<feature type="domain" description="ABC transmembrane type-1" evidence="14">
    <location>
        <begin position="531"/>
        <end position="817"/>
    </location>
</feature>
<dbReference type="GO" id="GO:0005886">
    <property type="term" value="C:plasma membrane"/>
    <property type="evidence" value="ECO:0007669"/>
    <property type="project" value="UniProtKB-SubCell"/>
</dbReference>
<evidence type="ECO:0000313" key="15">
    <source>
        <dbReference type="EnsemblPlants" id="AET3Gv20258800.1"/>
    </source>
</evidence>
<dbReference type="Pfam" id="PF00005">
    <property type="entry name" value="ABC_tran"/>
    <property type="match status" value="2"/>
</dbReference>
<dbReference type="InterPro" id="IPR011527">
    <property type="entry name" value="ABC1_TM_dom"/>
</dbReference>
<feature type="compositionally biased region" description="Basic and acidic residues" evidence="11">
    <location>
        <begin position="498"/>
        <end position="507"/>
    </location>
</feature>
<sequence>TLSPESSLASHRVEVSCWMVTGERQAARIRGLYLETILRQDISFFDVETSTGEVIERMSSDTVLIQDAIGEKVISFTGESRAISEYKEHLKISYKSAVHQGIAGGLGVGSLLLIVFCSYGLAVWYGAKLIIEKGYTGGYIINVLMAIMTGAMALGQSSPCLTAFASGQIAAHKMFATIYRKPEIDASDKSGLILENFVGNVELKDVHFSYPARPEQLIFNGFSISIPTGMTVALVGESGSGKSTVIGLVERFYDPQSGEVLLDGVNLKQLNLSWVRQKIGLVSQEPILFTTTIRENIEYGKKGATEEEIRRSTVLANAAKFIDKLPNGLDTMVGEHGTQLSGGQKQRIAIARAILKNPSILLLDEATSALDAESERVVQDALNNIMVNRTTIVVAHRLSTVKNADTISVLHRGQLVEQGPHVELIKDPDGAYSQLLRLQEVNTKREGSHGDDSSRLQSASDTANSASQHSSIKPSFGRSMSRYSPQGGSRRNSQTFSLHEHETEGVDDAKSGKNVIRRLLYLHKPEIPILLLGCTAAAANGAILPVFGMLLSSAINTFYEPPQQLRKDSVFWAEMYVMLGVISIFVIPLQYALFNMAGGKLIERIRAVSFSRVVYQEIGWFDDPLNSSGAIGSRLSGDAASVKSIAGDVLSLIVQSISTAVVGIVIAMISNWKLACIVLSFLPCVIAQSYAQTRLMRGFGADAKEMYEQASTIATDAIGNIRTVASFCAEEKIIENYRKKCEGPVRQGVRQGAISGVGYGFSFALLFCFYAISFYVGARFVHNGTAEVGQVFRVFFALTMMAVGVSQSSSLARDFAKVQNAAASIFKIIDRKSKIDASHEVGTTLEAVEGNIELQHVSFKYPARTDVQIFRDLCLRIPSGKTVALVGESGSGKSTVIALIERFYDPDSGGIFLDGVDLKTLKLTWLRQQIGLVGQEPVLFNDTIRANIAYGKMEQVSEDEIVAVAKAANADRFISTLPNGYDTSVGERGVQLSGGQKQRIAIARAILKNPKLLLLDEATSALDAESERMVQEALDRVTIGRTTVVVAHRLSTISAADKIAVVKNGVVAEEGRHEQLLRLPGGAYASLVALQSSSS</sequence>
<accession>A0A453E8P8</accession>
<evidence type="ECO:0000256" key="9">
    <source>
        <dbReference type="ARBA" id="ARBA00023136"/>
    </source>
</evidence>
<dbReference type="PROSITE" id="PS50893">
    <property type="entry name" value="ABC_TRANSPORTER_2"/>
    <property type="match status" value="2"/>
</dbReference>
<dbReference type="CDD" id="cd18578">
    <property type="entry name" value="ABC_6TM_Pgp_ABCB1_D2_like"/>
    <property type="match status" value="1"/>
</dbReference>
<dbReference type="GO" id="GO:0005524">
    <property type="term" value="F:ATP binding"/>
    <property type="evidence" value="ECO:0007669"/>
    <property type="project" value="UniProtKB-KW"/>
</dbReference>
<feature type="compositionally biased region" description="Basic and acidic residues" evidence="11">
    <location>
        <begin position="443"/>
        <end position="454"/>
    </location>
</feature>
<dbReference type="CDD" id="cd03249">
    <property type="entry name" value="ABC_MTABC3_MDL1_MDL2"/>
    <property type="match status" value="2"/>
</dbReference>
<feature type="transmembrane region" description="Helical" evidence="12">
    <location>
        <begin position="527"/>
        <end position="555"/>
    </location>
</feature>
<evidence type="ECO:0000259" key="14">
    <source>
        <dbReference type="PROSITE" id="PS50929"/>
    </source>
</evidence>
<evidence type="ECO:0000256" key="7">
    <source>
        <dbReference type="ARBA" id="ARBA00022840"/>
    </source>
</evidence>
<keyword evidence="6" id="KW-0547">Nucleotide-binding</keyword>
<keyword evidence="9 12" id="KW-0472">Membrane</keyword>
<feature type="region of interest" description="Disordered" evidence="11">
    <location>
        <begin position="443"/>
        <end position="507"/>
    </location>
</feature>
<evidence type="ECO:0000256" key="12">
    <source>
        <dbReference type="SAM" id="Phobius"/>
    </source>
</evidence>
<dbReference type="InterPro" id="IPR036640">
    <property type="entry name" value="ABC1_TM_sf"/>
</dbReference>
<keyword evidence="7" id="KW-0067">ATP-binding</keyword>
<dbReference type="SMART" id="SM00382">
    <property type="entry name" value="AAA"/>
    <property type="match status" value="2"/>
</dbReference>
<reference evidence="16" key="2">
    <citation type="journal article" date="2017" name="Nat. Plants">
        <title>The Aegilops tauschii genome reveals multiple impacts of transposons.</title>
        <authorList>
            <person name="Zhao G."/>
            <person name="Zou C."/>
            <person name="Li K."/>
            <person name="Wang K."/>
            <person name="Li T."/>
            <person name="Gao L."/>
            <person name="Zhang X."/>
            <person name="Wang H."/>
            <person name="Yang Z."/>
            <person name="Liu X."/>
            <person name="Jiang W."/>
            <person name="Mao L."/>
            <person name="Kong X."/>
            <person name="Jiao Y."/>
            <person name="Jia J."/>
        </authorList>
    </citation>
    <scope>NUCLEOTIDE SEQUENCE [LARGE SCALE GENOMIC DNA]</scope>
    <source>
        <strain evidence="16">cv. AL8/78</strain>
    </source>
</reference>
<evidence type="ECO:0000256" key="4">
    <source>
        <dbReference type="ARBA" id="ARBA00022692"/>
    </source>
</evidence>
<comment type="similarity">
    <text evidence="2">Belongs to the ABC transporter superfamily. ABCB family. Multidrug resistance exporter (TC 3.A.1.201) subfamily.</text>
</comment>
<feature type="transmembrane region" description="Helical" evidence="12">
    <location>
        <begin position="788"/>
        <end position="805"/>
    </location>
</feature>
<feature type="domain" description="ABC transporter" evidence="13">
    <location>
        <begin position="852"/>
        <end position="1089"/>
    </location>
</feature>
<dbReference type="FunFam" id="1.20.1560.10:FF:000009">
    <property type="entry name" value="ABC transporter B family member 1"/>
    <property type="match status" value="1"/>
</dbReference>
<evidence type="ECO:0000256" key="10">
    <source>
        <dbReference type="ARBA" id="ARBA00023180"/>
    </source>
</evidence>
<keyword evidence="8 12" id="KW-1133">Transmembrane helix</keyword>
<evidence type="ECO:0008006" key="17">
    <source>
        <dbReference type="Google" id="ProtNLM"/>
    </source>
</evidence>